<dbReference type="InterPro" id="IPR051223">
    <property type="entry name" value="Polycystin"/>
</dbReference>
<dbReference type="PANTHER" id="PTHR10877:SF183">
    <property type="entry name" value="AT14535P-RELATED"/>
    <property type="match status" value="1"/>
</dbReference>
<accession>A0A914Y7K7</accession>
<organism evidence="11 12">
    <name type="scientific">Panagrolaimus superbus</name>
    <dbReference type="NCBI Taxonomy" id="310955"/>
    <lineage>
        <taxon>Eukaryota</taxon>
        <taxon>Metazoa</taxon>
        <taxon>Ecdysozoa</taxon>
        <taxon>Nematoda</taxon>
        <taxon>Chromadorea</taxon>
        <taxon>Rhabditida</taxon>
        <taxon>Tylenchina</taxon>
        <taxon>Panagrolaimomorpha</taxon>
        <taxon>Panagrolaimoidea</taxon>
        <taxon>Panagrolaimidae</taxon>
        <taxon>Panagrolaimus</taxon>
    </lineage>
</organism>
<dbReference type="GO" id="GO:0050982">
    <property type="term" value="P:detection of mechanical stimulus"/>
    <property type="evidence" value="ECO:0007669"/>
    <property type="project" value="TreeGrafter"/>
</dbReference>
<evidence type="ECO:0000313" key="12">
    <source>
        <dbReference type="WBParaSite" id="PSU_v2.g15258.t1"/>
    </source>
</evidence>
<dbReference type="GO" id="GO:0005509">
    <property type="term" value="F:calcium ion binding"/>
    <property type="evidence" value="ECO:0007669"/>
    <property type="project" value="InterPro"/>
</dbReference>
<keyword evidence="5 8" id="KW-0472">Membrane</keyword>
<dbReference type="InterPro" id="IPR046791">
    <property type="entry name" value="Polycystin_dom"/>
</dbReference>
<keyword evidence="11" id="KW-1185">Reference proteome</keyword>
<dbReference type="Pfam" id="PF08016">
    <property type="entry name" value="PKD_channel"/>
    <property type="match status" value="1"/>
</dbReference>
<dbReference type="Proteomes" id="UP000887577">
    <property type="component" value="Unplaced"/>
</dbReference>
<reference evidence="12" key="1">
    <citation type="submission" date="2022-11" db="UniProtKB">
        <authorList>
            <consortium name="WormBaseParasite"/>
        </authorList>
    </citation>
    <scope>IDENTIFICATION</scope>
</reference>
<dbReference type="GO" id="GO:0005262">
    <property type="term" value="F:calcium channel activity"/>
    <property type="evidence" value="ECO:0007669"/>
    <property type="project" value="TreeGrafter"/>
</dbReference>
<name>A0A914Y7K7_9BILA</name>
<evidence type="ECO:0000256" key="4">
    <source>
        <dbReference type="ARBA" id="ARBA00022989"/>
    </source>
</evidence>
<sequence>MFTRSHLDMSKFMQDYFVTDEYPNSLNETSAFLEIQTMDDIWNYLENQLLNGIYWNEIADMDDPLEKTLFNENKYLGKVRLRMLRVYNKTCDSPEFFKRETRECMPIYSKSVENKEPFGPANSSAYIYSEETELGTKDFTTFDSLITYGGGGFIQDLPTDNHEEALNIVHSLKEDQWIDQQTRMLFIDFTTYNIHIKLYTAVKLYIEITPFDIFPHRSIKSVNLYRYETFDDYLYLVFEAIFCSFTIFYFIQDMFEFYKKRMAYFDENWNVIDFIVLSVSYFGDFEKLPKNRKSDNF</sequence>
<evidence type="ECO:0000259" key="10">
    <source>
        <dbReference type="Pfam" id="PF20519"/>
    </source>
</evidence>
<feature type="transmembrane region" description="Helical" evidence="8">
    <location>
        <begin position="233"/>
        <end position="251"/>
    </location>
</feature>
<dbReference type="Pfam" id="PF20519">
    <property type="entry name" value="Polycystin_dom"/>
    <property type="match status" value="1"/>
</dbReference>
<evidence type="ECO:0000256" key="5">
    <source>
        <dbReference type="ARBA" id="ARBA00023136"/>
    </source>
</evidence>
<dbReference type="GO" id="GO:0016020">
    <property type="term" value="C:membrane"/>
    <property type="evidence" value="ECO:0007669"/>
    <property type="project" value="UniProtKB-SubCell"/>
</dbReference>
<feature type="domain" description="Polycystin cation channel PKD1/PKD2" evidence="9">
    <location>
        <begin position="232"/>
        <end position="281"/>
    </location>
</feature>
<evidence type="ECO:0000313" key="11">
    <source>
        <dbReference type="Proteomes" id="UP000887577"/>
    </source>
</evidence>
<keyword evidence="3 8" id="KW-0812">Transmembrane</keyword>
<evidence type="ECO:0000256" key="8">
    <source>
        <dbReference type="SAM" id="Phobius"/>
    </source>
</evidence>
<evidence type="ECO:0000256" key="2">
    <source>
        <dbReference type="ARBA" id="ARBA00007200"/>
    </source>
</evidence>
<dbReference type="PRINTS" id="PR01433">
    <property type="entry name" value="POLYCYSTIN2"/>
</dbReference>
<evidence type="ECO:0000259" key="9">
    <source>
        <dbReference type="Pfam" id="PF08016"/>
    </source>
</evidence>
<evidence type="ECO:0000256" key="1">
    <source>
        <dbReference type="ARBA" id="ARBA00004141"/>
    </source>
</evidence>
<feature type="domain" description="Polycystin" evidence="10">
    <location>
        <begin position="32"/>
        <end position="224"/>
    </location>
</feature>
<comment type="similarity">
    <text evidence="2">Belongs to the polycystin family.</text>
</comment>
<evidence type="ECO:0000256" key="3">
    <source>
        <dbReference type="ARBA" id="ARBA00022692"/>
    </source>
</evidence>
<dbReference type="AlphaFoldDB" id="A0A914Y7K7"/>
<dbReference type="InterPro" id="IPR003915">
    <property type="entry name" value="PKD_2"/>
</dbReference>
<dbReference type="WBParaSite" id="PSU_v2.g15258.t1">
    <property type="protein sequence ID" value="PSU_v2.g15258.t1"/>
    <property type="gene ID" value="PSU_v2.g15258"/>
</dbReference>
<evidence type="ECO:0000256" key="6">
    <source>
        <dbReference type="ARBA" id="ARBA00023180"/>
    </source>
</evidence>
<evidence type="ECO:0000256" key="7">
    <source>
        <dbReference type="PIRSR" id="PIRSR603915-2"/>
    </source>
</evidence>
<keyword evidence="6" id="KW-0325">Glycoprotein</keyword>
<feature type="disulfide bond" evidence="7">
    <location>
        <begin position="91"/>
        <end position="104"/>
    </location>
</feature>
<dbReference type="InterPro" id="IPR013122">
    <property type="entry name" value="PKD1_2_channel"/>
</dbReference>
<proteinExistence type="inferred from homology"/>
<protein>
    <submittedName>
        <fullName evidence="12">Polycystin domain-containing protein</fullName>
    </submittedName>
</protein>
<comment type="subcellular location">
    <subcellularLocation>
        <location evidence="1">Membrane</location>
        <topology evidence="1">Multi-pass membrane protein</topology>
    </subcellularLocation>
</comment>
<keyword evidence="4 8" id="KW-1133">Transmembrane helix</keyword>
<dbReference type="PANTHER" id="PTHR10877">
    <property type="entry name" value="POLYCYSTIN FAMILY MEMBER"/>
    <property type="match status" value="1"/>
</dbReference>